<dbReference type="PRINTS" id="PR00838">
    <property type="entry name" value="V5ALLERGEN"/>
</dbReference>
<feature type="domain" description="Zn(2)-C6 fungal-type" evidence="7">
    <location>
        <begin position="261"/>
        <end position="295"/>
    </location>
</feature>
<dbReference type="Proteomes" id="UP001241169">
    <property type="component" value="Unassembled WGS sequence"/>
</dbReference>
<feature type="region of interest" description="Disordered" evidence="5">
    <location>
        <begin position="342"/>
        <end position="363"/>
    </location>
</feature>
<dbReference type="InterPro" id="IPR007219">
    <property type="entry name" value="XnlR_reg_dom"/>
</dbReference>
<keyword evidence="4" id="KW-0539">Nucleus</keyword>
<dbReference type="CDD" id="cd05382">
    <property type="entry name" value="CAP_GAPR1-like"/>
    <property type="match status" value="1"/>
</dbReference>
<proteinExistence type="predicted"/>
<dbReference type="Pfam" id="PF04082">
    <property type="entry name" value="Fungal_trans"/>
    <property type="match status" value="1"/>
</dbReference>
<dbReference type="PROSITE" id="PS50048">
    <property type="entry name" value="ZN2_CY6_FUNGAL_2"/>
    <property type="match status" value="1"/>
</dbReference>
<dbReference type="InterPro" id="IPR036864">
    <property type="entry name" value="Zn2-C6_fun-type_DNA-bd_sf"/>
</dbReference>
<dbReference type="InterPro" id="IPR002413">
    <property type="entry name" value="V5_allergen-like"/>
</dbReference>
<keyword evidence="6" id="KW-0732">Signal</keyword>
<keyword evidence="3" id="KW-0804">Transcription</keyword>
<dbReference type="InterPro" id="IPR014044">
    <property type="entry name" value="CAP_dom"/>
</dbReference>
<dbReference type="InterPro" id="IPR034113">
    <property type="entry name" value="SCP_GAPR1-like"/>
</dbReference>
<accession>A0ABQ9S905</accession>
<comment type="caution">
    <text evidence="8">The sequence shown here is derived from an EMBL/GenBank/DDBJ whole genome shotgun (WGS) entry which is preliminary data.</text>
</comment>
<feature type="signal peptide" evidence="6">
    <location>
        <begin position="1"/>
        <end position="20"/>
    </location>
</feature>
<dbReference type="PROSITE" id="PS00463">
    <property type="entry name" value="ZN2_CY6_FUNGAL_1"/>
    <property type="match status" value="1"/>
</dbReference>
<dbReference type="InterPro" id="IPR001283">
    <property type="entry name" value="CRISP-related"/>
</dbReference>
<dbReference type="PANTHER" id="PTHR47840:SF1">
    <property type="entry name" value="ZN(II)2CYS6 TRANSCRIPTION FACTOR (EUROFUNG)"/>
    <property type="match status" value="1"/>
</dbReference>
<feature type="compositionally biased region" description="Low complexity" evidence="5">
    <location>
        <begin position="810"/>
        <end position="827"/>
    </location>
</feature>
<dbReference type="InterPro" id="IPR035940">
    <property type="entry name" value="CAP_sf"/>
</dbReference>
<keyword evidence="2" id="KW-0805">Transcription regulation</keyword>
<evidence type="ECO:0000313" key="9">
    <source>
        <dbReference type="Proteomes" id="UP001241169"/>
    </source>
</evidence>
<organism evidence="8 9">
    <name type="scientific">Colletotrichum paranaense</name>
    <dbReference type="NCBI Taxonomy" id="1914294"/>
    <lineage>
        <taxon>Eukaryota</taxon>
        <taxon>Fungi</taxon>
        <taxon>Dikarya</taxon>
        <taxon>Ascomycota</taxon>
        <taxon>Pezizomycotina</taxon>
        <taxon>Sordariomycetes</taxon>
        <taxon>Hypocreomycetidae</taxon>
        <taxon>Glomerellales</taxon>
        <taxon>Glomerellaceae</taxon>
        <taxon>Colletotrichum</taxon>
        <taxon>Colletotrichum acutatum species complex</taxon>
    </lineage>
</organism>
<feature type="region of interest" description="Disordered" evidence="5">
    <location>
        <begin position="810"/>
        <end position="833"/>
    </location>
</feature>
<dbReference type="CDD" id="cd00067">
    <property type="entry name" value="GAL4"/>
    <property type="match status" value="1"/>
</dbReference>
<sequence>MHFSASATFALGLMATQAAARGIVKVPKFYAAAGTPTYTTTLVAPLTPVPTIYAQPSVTSSSTSSSATATPTASSNSTLSADLQRALELHNIYRAAVGNANLTWDDDLAASAQVWANHLTTVGSLVHDSNPGGQGENLASQSGGTTTYFTNGVQLWLDEKPLYDGQPIRTTGSPNYLNYGHYTQAIWKNTQKVGLAMATDSKGTTFVVGRYLPPGNYINVSAPRTHIMAGTERGTITVRTAASERRTAAAKRRFVRRGTKSCWECRRRKIRCIFDDKGPRDTCKTCWQKGTPCVSQEFPEEDAQTAPAPVGSLGDRLNRVERLVEQLYHRVDDLDVPFSTSPQEKVAEDCSPGAEESATIGPTREACSKAVRSPSSTQNADSSTLAAAIPAIEDCRVIYKLYSEADIVFQLMFTPHCLLEQLKPESVEHYLESLRTPMHPTLLAKKMLMLGTMLQRVPTHAGEDASEETYRLVDKLAETAISVVCENNVLLGTLDGLECLILQTVYHANGGNPRLSLLTCRRAITVAQLMGLHRPHDPATIETVDPNSTAVPGFVWFRLVYLERFICLLLGLPSSTHDAKVINDEKTQTYINSHHIDRLEQVHSSVAAKIIQRNESGSYLFDMETTHALDQELQVIATTMPPRWWTIPNFTKPHKDPMTIVRNSLNLANQLFHFFLIIELHLPFMLRHSKNGAASSSRMACVDASREVLSRFIAIRNPEGICSIPDAADFFALIAAMTLMLAHIDARRRDRGRDILAHQRHTDRDKVEQTLEHMRDGSSKNTDMLSMKSADVLKSLLAIEADAAGGSTFTASLSSASTPASASCPAGEGRSTGDARNVLQLKIPCYGTVIISPDAPPSREPWMPVSRNHQGMVPDSRAPGNLSAASPFVAGPMAGVCPGGGASVIPGSSGQGENLQLDPNVDPRWLFELGNPNLLGNGIAAGLEDWPFQGVDAAFFDSMIRGFEGGDDYGGANVP</sequence>
<dbReference type="PRINTS" id="PR00837">
    <property type="entry name" value="V5TPXLIKE"/>
</dbReference>
<feature type="chain" id="PRO_5045437487" description="Zn(2)-C6 fungal-type domain-containing protein" evidence="6">
    <location>
        <begin position="21"/>
        <end position="975"/>
    </location>
</feature>
<gene>
    <name evidence="8" type="ORF">CPAR01_12101</name>
</gene>
<evidence type="ECO:0000256" key="4">
    <source>
        <dbReference type="ARBA" id="ARBA00023242"/>
    </source>
</evidence>
<protein>
    <recommendedName>
        <fullName evidence="7">Zn(2)-C6 fungal-type domain-containing protein</fullName>
    </recommendedName>
</protein>
<dbReference type="SMART" id="SM00066">
    <property type="entry name" value="GAL4"/>
    <property type="match status" value="1"/>
</dbReference>
<keyword evidence="1" id="KW-0479">Metal-binding</keyword>
<dbReference type="EMBL" id="MOPA01000010">
    <property type="protein sequence ID" value="KAK1529789.1"/>
    <property type="molecule type" value="Genomic_DNA"/>
</dbReference>
<evidence type="ECO:0000256" key="5">
    <source>
        <dbReference type="SAM" id="MobiDB-lite"/>
    </source>
</evidence>
<dbReference type="SMART" id="SM00198">
    <property type="entry name" value="SCP"/>
    <property type="match status" value="1"/>
</dbReference>
<dbReference type="InterPro" id="IPR001138">
    <property type="entry name" value="Zn2Cys6_DnaBD"/>
</dbReference>
<dbReference type="SUPFAM" id="SSF55797">
    <property type="entry name" value="PR-1-like"/>
    <property type="match status" value="1"/>
</dbReference>
<dbReference type="CDD" id="cd12148">
    <property type="entry name" value="fungal_TF_MHR"/>
    <property type="match status" value="1"/>
</dbReference>
<dbReference type="Gene3D" id="3.40.33.10">
    <property type="entry name" value="CAP"/>
    <property type="match status" value="1"/>
</dbReference>
<keyword evidence="9" id="KW-1185">Reference proteome</keyword>
<dbReference type="Pfam" id="PF00188">
    <property type="entry name" value="CAP"/>
    <property type="match status" value="1"/>
</dbReference>
<name>A0ABQ9S905_9PEZI</name>
<dbReference type="RefSeq" id="XP_060345144.1">
    <property type="nucleotide sequence ID" value="XM_060496359.1"/>
</dbReference>
<feature type="region of interest" description="Disordered" evidence="5">
    <location>
        <begin position="57"/>
        <end position="77"/>
    </location>
</feature>
<evidence type="ECO:0000256" key="2">
    <source>
        <dbReference type="ARBA" id="ARBA00023015"/>
    </source>
</evidence>
<evidence type="ECO:0000256" key="3">
    <source>
        <dbReference type="ARBA" id="ARBA00023163"/>
    </source>
</evidence>
<evidence type="ECO:0000256" key="1">
    <source>
        <dbReference type="ARBA" id="ARBA00022723"/>
    </source>
</evidence>
<dbReference type="Gene3D" id="4.10.240.10">
    <property type="entry name" value="Zn(2)-C6 fungal-type DNA-binding domain"/>
    <property type="match status" value="1"/>
</dbReference>
<dbReference type="GeneID" id="85380258"/>
<evidence type="ECO:0000256" key="6">
    <source>
        <dbReference type="SAM" id="SignalP"/>
    </source>
</evidence>
<dbReference type="SUPFAM" id="SSF57701">
    <property type="entry name" value="Zn2/Cys6 DNA-binding domain"/>
    <property type="match status" value="1"/>
</dbReference>
<dbReference type="Pfam" id="PF00172">
    <property type="entry name" value="Zn_clus"/>
    <property type="match status" value="1"/>
</dbReference>
<evidence type="ECO:0000259" key="7">
    <source>
        <dbReference type="PROSITE" id="PS50048"/>
    </source>
</evidence>
<dbReference type="PANTHER" id="PTHR47840">
    <property type="entry name" value="ZN(II)2CYS6 TRANSCRIPTION FACTOR (EUROFUNG)-RELATED"/>
    <property type="match status" value="1"/>
</dbReference>
<reference evidence="8 9" key="1">
    <citation type="submission" date="2016-10" db="EMBL/GenBank/DDBJ databases">
        <title>The genome sequence of Colletotrichum fioriniae PJ7.</title>
        <authorList>
            <person name="Baroncelli R."/>
        </authorList>
    </citation>
    <scope>NUCLEOTIDE SEQUENCE [LARGE SCALE GENOMIC DNA]</scope>
    <source>
        <strain evidence="8 9">IMI 384185</strain>
    </source>
</reference>
<evidence type="ECO:0000313" key="8">
    <source>
        <dbReference type="EMBL" id="KAK1529789.1"/>
    </source>
</evidence>